<dbReference type="RefSeq" id="WP_406765806.1">
    <property type="nucleotide sequence ID" value="NZ_JBJHZY010000003.1"/>
</dbReference>
<dbReference type="Gene3D" id="3.20.20.70">
    <property type="entry name" value="Aldolase class I"/>
    <property type="match status" value="1"/>
</dbReference>
<dbReference type="SUPFAM" id="SSF51395">
    <property type="entry name" value="FMN-linked oxidoreductases"/>
    <property type="match status" value="1"/>
</dbReference>
<dbReference type="EMBL" id="JBJHZY010000003">
    <property type="protein sequence ID" value="MFL0269176.1"/>
    <property type="molecule type" value="Genomic_DNA"/>
</dbReference>
<accession>A0ABW8TV86</accession>
<evidence type="ECO:0000256" key="1">
    <source>
        <dbReference type="ARBA" id="ARBA00001917"/>
    </source>
</evidence>
<dbReference type="InterPro" id="IPR044152">
    <property type="entry name" value="YqjM-like"/>
</dbReference>
<name>A0ABW8TV86_9CLOT</name>
<dbReference type="PANTHER" id="PTHR43303">
    <property type="entry name" value="NADPH DEHYDROGENASE C23G7.10C-RELATED"/>
    <property type="match status" value="1"/>
</dbReference>
<dbReference type="PANTHER" id="PTHR43303:SF4">
    <property type="entry name" value="NADPH DEHYDROGENASE C23G7.10C-RELATED"/>
    <property type="match status" value="1"/>
</dbReference>
<reference evidence="2 3" key="1">
    <citation type="submission" date="2024-11" db="EMBL/GenBank/DDBJ databases">
        <authorList>
            <person name="Heng Y.C."/>
            <person name="Lim A.C.H."/>
            <person name="Lee J.K.Y."/>
            <person name="Kittelmann S."/>
        </authorList>
    </citation>
    <scope>NUCLEOTIDE SEQUENCE [LARGE SCALE GENOMIC DNA]</scope>
    <source>
        <strain evidence="2 3">WILCCON 0202</strain>
    </source>
</reference>
<sequence>MKSAHGYFLSLLLSETFNCRKDIYGIDRTLAIREIISKITETEPGIILDLRISLLEGINSKDEDLIYKSSLLSKLVDTEVDIISISNGIYNINKDMIYPPKSDGSNVYLDYGIYFSKKYPKKIWNIAGNIDDFYVIDKIEAENLTFSIGRLLLSDPYAIVKASRFDDDKINNCNGCNRCHYYSHSEGSLTQCI</sequence>
<dbReference type="Proteomes" id="UP001623661">
    <property type="component" value="Unassembled WGS sequence"/>
</dbReference>
<gene>
    <name evidence="2" type="ORF">ACJDUH_13860</name>
</gene>
<comment type="caution">
    <text evidence="2">The sequence shown here is derived from an EMBL/GenBank/DDBJ whole genome shotgun (WGS) entry which is preliminary data.</text>
</comment>
<evidence type="ECO:0000313" key="3">
    <source>
        <dbReference type="Proteomes" id="UP001623661"/>
    </source>
</evidence>
<keyword evidence="3" id="KW-1185">Reference proteome</keyword>
<organism evidence="2 3">
    <name type="scientific">Candidatus Clostridium radicumherbarum</name>
    <dbReference type="NCBI Taxonomy" id="3381662"/>
    <lineage>
        <taxon>Bacteria</taxon>
        <taxon>Bacillati</taxon>
        <taxon>Bacillota</taxon>
        <taxon>Clostridia</taxon>
        <taxon>Eubacteriales</taxon>
        <taxon>Clostridiaceae</taxon>
        <taxon>Clostridium</taxon>
    </lineage>
</organism>
<protein>
    <submittedName>
        <fullName evidence="2">Uncharacterized protein</fullName>
    </submittedName>
</protein>
<dbReference type="InterPro" id="IPR013785">
    <property type="entry name" value="Aldolase_TIM"/>
</dbReference>
<evidence type="ECO:0000313" key="2">
    <source>
        <dbReference type="EMBL" id="MFL0269176.1"/>
    </source>
</evidence>
<proteinExistence type="predicted"/>
<comment type="cofactor">
    <cofactor evidence="1">
        <name>FMN</name>
        <dbReference type="ChEBI" id="CHEBI:58210"/>
    </cofactor>
</comment>